<evidence type="ECO:0000259" key="2">
    <source>
        <dbReference type="Pfam" id="PF00899"/>
    </source>
</evidence>
<dbReference type="Pfam" id="PF00899">
    <property type="entry name" value="ThiF"/>
    <property type="match status" value="1"/>
</dbReference>
<dbReference type="Proteomes" id="UP000244948">
    <property type="component" value="Unassembled WGS sequence"/>
</dbReference>
<gene>
    <name evidence="3" type="ORF">DC082_08755</name>
</gene>
<keyword evidence="1" id="KW-0812">Transmembrane</keyword>
<dbReference type="Gene3D" id="3.40.50.720">
    <property type="entry name" value="NAD(P)-binding Rossmann-like Domain"/>
    <property type="match status" value="1"/>
</dbReference>
<dbReference type="InterPro" id="IPR045886">
    <property type="entry name" value="ThiF/MoeB/HesA"/>
</dbReference>
<name>A0A2U2AJ76_9GAMM</name>
<dbReference type="EMBL" id="QEWR01000004">
    <property type="protein sequence ID" value="PWD82697.1"/>
    <property type="molecule type" value="Genomic_DNA"/>
</dbReference>
<dbReference type="InterPro" id="IPR000594">
    <property type="entry name" value="ThiF_NAD_FAD-bd"/>
</dbReference>
<dbReference type="AlphaFoldDB" id="A0A2U2AJ76"/>
<dbReference type="RefSeq" id="WP_109236638.1">
    <property type="nucleotide sequence ID" value="NZ_BMXZ01000004.1"/>
</dbReference>
<comment type="caution">
    <text evidence="3">The sequence shown here is derived from an EMBL/GenBank/DDBJ whole genome shotgun (WGS) entry which is preliminary data.</text>
</comment>
<dbReference type="PANTHER" id="PTHR43267">
    <property type="entry name" value="TRNA THREONYLCARBAMOYLADENOSINE DEHYDRATASE"/>
    <property type="match status" value="1"/>
</dbReference>
<dbReference type="PANTHER" id="PTHR43267:SF1">
    <property type="entry name" value="TRNA THREONYLCARBAMOYLADENOSINE DEHYDRATASE"/>
    <property type="match status" value="1"/>
</dbReference>
<dbReference type="GO" id="GO:0008641">
    <property type="term" value="F:ubiquitin-like modifier activating enzyme activity"/>
    <property type="evidence" value="ECO:0007669"/>
    <property type="project" value="InterPro"/>
</dbReference>
<feature type="domain" description="THIF-type NAD/FAD binding fold" evidence="2">
    <location>
        <begin position="16"/>
        <end position="247"/>
    </location>
</feature>
<reference evidence="3 4" key="1">
    <citation type="journal article" date="2018" name="Genome Announc.">
        <title>Ignatzschineria cameli sp. nov., isolated from necrotic foot tissue of dromedaries (Camelus dromedarius) and associated maggots (Wohlfahrtia species) in Dubai.</title>
        <authorList>
            <person name="Tsang C.C."/>
            <person name="Tang J.Y."/>
            <person name="Fong J.Y."/>
            <person name="Kinne J."/>
            <person name="Lee H.H."/>
            <person name="Joseph M."/>
            <person name="Jose S."/>
            <person name="Schuster R.K."/>
            <person name="Tang Y."/>
            <person name="Sivakumar S."/>
            <person name="Chen J.H."/>
            <person name="Teng J.L."/>
            <person name="Lau S.K."/>
            <person name="Wernery U."/>
            <person name="Woo P.C."/>
        </authorList>
    </citation>
    <scope>NUCLEOTIDE SEQUENCE [LARGE SCALE GENOMIC DNA]</scope>
    <source>
        <strain evidence="3 4">KCTC 22643</strain>
    </source>
</reference>
<proteinExistence type="predicted"/>
<evidence type="ECO:0000256" key="1">
    <source>
        <dbReference type="SAM" id="Phobius"/>
    </source>
</evidence>
<keyword evidence="1" id="KW-0472">Membrane</keyword>
<evidence type="ECO:0000313" key="3">
    <source>
        <dbReference type="EMBL" id="PWD82697.1"/>
    </source>
</evidence>
<dbReference type="SUPFAM" id="SSF69572">
    <property type="entry name" value="Activating enzymes of the ubiquitin-like proteins"/>
    <property type="match status" value="1"/>
</dbReference>
<keyword evidence="1" id="KW-1133">Transmembrane helix</keyword>
<protein>
    <submittedName>
        <fullName evidence="3">tRNA threonylcarbamoyladenosine dehydratase</fullName>
    </submittedName>
</protein>
<evidence type="ECO:0000313" key="4">
    <source>
        <dbReference type="Proteomes" id="UP000244948"/>
    </source>
</evidence>
<dbReference type="GO" id="GO:0061504">
    <property type="term" value="P:cyclic threonylcarbamoyladenosine biosynthetic process"/>
    <property type="evidence" value="ECO:0007669"/>
    <property type="project" value="TreeGrafter"/>
</dbReference>
<accession>A0A2U2AJ76</accession>
<dbReference type="InterPro" id="IPR035985">
    <property type="entry name" value="Ubiquitin-activating_enz"/>
</dbReference>
<sequence length="249" mass="27524">MIEQDYQRRFSTLERLYEKEGLKRLAESHVVVIGIGGVGSWAVEALARSGVGKLTLIDLDNIAESNINRQIHALSSTIGASKVEEMKRRIVEINSACEVEVIEDFLTEDNLNLYLELDRKKAWILDAIDEVRVKAALIAYAKRHRYKIISTGAAGGKCLADALLIDDLNATFHDPLCARLKSILRKDYGFPDHTKRAGVPIVFSRENSQAKKSANGGLNCQGYGSIMTVTATMGIMAAGYIINKITKRI</sequence>
<dbReference type="GO" id="GO:0061503">
    <property type="term" value="F:tRNA threonylcarbamoyladenosine dehydratase"/>
    <property type="evidence" value="ECO:0007669"/>
    <property type="project" value="TreeGrafter"/>
</dbReference>
<feature type="transmembrane region" description="Helical" evidence="1">
    <location>
        <begin position="222"/>
        <end position="242"/>
    </location>
</feature>
<keyword evidence="4" id="KW-1185">Reference proteome</keyword>
<dbReference type="CDD" id="cd00755">
    <property type="entry name" value="YgdL_like"/>
    <property type="match status" value="1"/>
</dbReference>
<organism evidence="3 4">
    <name type="scientific">Ignatzschineria indica</name>
    <dbReference type="NCBI Taxonomy" id="472583"/>
    <lineage>
        <taxon>Bacteria</taxon>
        <taxon>Pseudomonadati</taxon>
        <taxon>Pseudomonadota</taxon>
        <taxon>Gammaproteobacteria</taxon>
        <taxon>Cardiobacteriales</taxon>
        <taxon>Ignatzschineriaceae</taxon>
        <taxon>Ignatzschineria</taxon>
    </lineage>
</organism>